<dbReference type="AlphaFoldDB" id="A0AAE1AQS6"/>
<organism evidence="1 2">
    <name type="scientific">Elysia crispata</name>
    <name type="common">lettuce slug</name>
    <dbReference type="NCBI Taxonomy" id="231223"/>
    <lineage>
        <taxon>Eukaryota</taxon>
        <taxon>Metazoa</taxon>
        <taxon>Spiralia</taxon>
        <taxon>Lophotrochozoa</taxon>
        <taxon>Mollusca</taxon>
        <taxon>Gastropoda</taxon>
        <taxon>Heterobranchia</taxon>
        <taxon>Euthyneura</taxon>
        <taxon>Panpulmonata</taxon>
        <taxon>Sacoglossa</taxon>
        <taxon>Placobranchoidea</taxon>
        <taxon>Plakobranchidae</taxon>
        <taxon>Elysia</taxon>
    </lineage>
</organism>
<comment type="caution">
    <text evidence="1">The sequence shown here is derived from an EMBL/GenBank/DDBJ whole genome shotgun (WGS) entry which is preliminary data.</text>
</comment>
<gene>
    <name evidence="1" type="ORF">RRG08_035497</name>
</gene>
<protein>
    <submittedName>
        <fullName evidence="1">Uncharacterized protein</fullName>
    </submittedName>
</protein>
<accession>A0AAE1AQS6</accession>
<name>A0AAE1AQS6_9GAST</name>
<keyword evidence="2" id="KW-1185">Reference proteome</keyword>
<reference evidence="1" key="1">
    <citation type="journal article" date="2023" name="G3 (Bethesda)">
        <title>A reference genome for the long-term kleptoplast-retaining sea slug Elysia crispata morphotype clarki.</title>
        <authorList>
            <person name="Eastman K.E."/>
            <person name="Pendleton A.L."/>
            <person name="Shaikh M.A."/>
            <person name="Suttiyut T."/>
            <person name="Ogas R."/>
            <person name="Tomko P."/>
            <person name="Gavelis G."/>
            <person name="Widhalm J.R."/>
            <person name="Wisecaver J.H."/>
        </authorList>
    </citation>
    <scope>NUCLEOTIDE SEQUENCE</scope>
    <source>
        <strain evidence="1">ECLA1</strain>
    </source>
</reference>
<evidence type="ECO:0000313" key="2">
    <source>
        <dbReference type="Proteomes" id="UP001283361"/>
    </source>
</evidence>
<proteinExistence type="predicted"/>
<dbReference type="EMBL" id="JAWDGP010001404">
    <property type="protein sequence ID" value="KAK3792010.1"/>
    <property type="molecule type" value="Genomic_DNA"/>
</dbReference>
<dbReference type="Proteomes" id="UP001283361">
    <property type="component" value="Unassembled WGS sequence"/>
</dbReference>
<evidence type="ECO:0000313" key="1">
    <source>
        <dbReference type="EMBL" id="KAK3792010.1"/>
    </source>
</evidence>
<sequence length="131" mass="14055">MNSLKSASVDGFLRPDDTKLRPVMVNSRLQDVGKARGGNSQLLAFEAVGRKPRDVSAFLAMISQLSCLFVCSEVPRSPGSFIPSSGFPQTIPIVLEVAGISSAFCLVFSTAKSIIPPVSFWFRFQSGVTPS</sequence>